<evidence type="ECO:0000313" key="9">
    <source>
        <dbReference type="Proteomes" id="UP000324209"/>
    </source>
</evidence>
<keyword evidence="5 7" id="KW-0663">Pyridoxal phosphate</keyword>
<evidence type="ECO:0000256" key="6">
    <source>
        <dbReference type="ARBA" id="ARBA00029440"/>
    </source>
</evidence>
<organism evidence="8 9">
    <name type="scientific">Oceanispirochaeta crateris</name>
    <dbReference type="NCBI Taxonomy" id="2518645"/>
    <lineage>
        <taxon>Bacteria</taxon>
        <taxon>Pseudomonadati</taxon>
        <taxon>Spirochaetota</taxon>
        <taxon>Spirochaetia</taxon>
        <taxon>Spirochaetales</taxon>
        <taxon>Spirochaetaceae</taxon>
        <taxon>Oceanispirochaeta</taxon>
    </lineage>
</organism>
<dbReference type="EMBL" id="CP036150">
    <property type="protein sequence ID" value="QEN07414.1"/>
    <property type="molecule type" value="Genomic_DNA"/>
</dbReference>
<dbReference type="OrthoDB" id="9807885at2"/>
<dbReference type="PANTHER" id="PTHR11986">
    <property type="entry name" value="AMINOTRANSFERASE CLASS III"/>
    <property type="match status" value="1"/>
</dbReference>
<keyword evidence="3" id="KW-0028">Amino-acid biosynthesis</keyword>
<evidence type="ECO:0000256" key="5">
    <source>
        <dbReference type="ARBA" id="ARBA00022898"/>
    </source>
</evidence>
<dbReference type="InterPro" id="IPR004636">
    <property type="entry name" value="AcOrn/SuccOrn_fam"/>
</dbReference>
<evidence type="ECO:0000256" key="2">
    <source>
        <dbReference type="ARBA" id="ARBA00022576"/>
    </source>
</evidence>
<dbReference type="InterPro" id="IPR050103">
    <property type="entry name" value="Class-III_PLP-dep_AT"/>
</dbReference>
<dbReference type="InterPro" id="IPR049704">
    <property type="entry name" value="Aminotrans_3_PPA_site"/>
</dbReference>
<dbReference type="Pfam" id="PF00202">
    <property type="entry name" value="Aminotran_3"/>
    <property type="match status" value="1"/>
</dbReference>
<dbReference type="PIRSF" id="PIRSF000521">
    <property type="entry name" value="Transaminase_4ab_Lys_Orn"/>
    <property type="match status" value="1"/>
</dbReference>
<gene>
    <name evidence="8" type="ORF">EXM22_05200</name>
</gene>
<dbReference type="InterPro" id="IPR015422">
    <property type="entry name" value="PyrdxlP-dep_Trfase_small"/>
</dbReference>
<dbReference type="NCBIfam" id="TIGR00707">
    <property type="entry name" value="argD"/>
    <property type="match status" value="1"/>
</dbReference>
<dbReference type="GO" id="GO:0006526">
    <property type="term" value="P:L-arginine biosynthetic process"/>
    <property type="evidence" value="ECO:0007669"/>
    <property type="project" value="UniProtKB-ARBA"/>
</dbReference>
<dbReference type="PROSITE" id="PS00600">
    <property type="entry name" value="AA_TRANSFER_CLASS_3"/>
    <property type="match status" value="1"/>
</dbReference>
<keyword evidence="9" id="KW-1185">Reference proteome</keyword>
<dbReference type="CDD" id="cd00610">
    <property type="entry name" value="OAT_like"/>
    <property type="match status" value="1"/>
</dbReference>
<dbReference type="AlphaFoldDB" id="A0A5C1QLC2"/>
<protein>
    <submittedName>
        <fullName evidence="8">Aspartate aminotransferase family protein</fullName>
    </submittedName>
</protein>
<keyword evidence="4 8" id="KW-0808">Transferase</keyword>
<accession>A0A5C1QLC2</accession>
<name>A0A5C1QLC2_9SPIO</name>
<dbReference type="GO" id="GO:0042802">
    <property type="term" value="F:identical protein binding"/>
    <property type="evidence" value="ECO:0007669"/>
    <property type="project" value="TreeGrafter"/>
</dbReference>
<comment type="pathway">
    <text evidence="6">Amino-acid biosynthesis.</text>
</comment>
<dbReference type="Proteomes" id="UP000324209">
    <property type="component" value="Chromosome"/>
</dbReference>
<dbReference type="InterPro" id="IPR015424">
    <property type="entry name" value="PyrdxlP-dep_Trfase"/>
</dbReference>
<reference evidence="8 9" key="1">
    <citation type="submission" date="2019-02" db="EMBL/GenBank/DDBJ databases">
        <title>Complete Genome Sequence and Methylome Analysis of free living Spirochaetas.</title>
        <authorList>
            <person name="Fomenkov A."/>
            <person name="Dubinina G."/>
            <person name="Leshcheva N."/>
            <person name="Mikheeva N."/>
            <person name="Grabovich M."/>
            <person name="Vincze T."/>
            <person name="Roberts R.J."/>
        </authorList>
    </citation>
    <scope>NUCLEOTIDE SEQUENCE [LARGE SCALE GENOMIC DNA]</scope>
    <source>
        <strain evidence="8 9">K2</strain>
    </source>
</reference>
<dbReference type="InterPro" id="IPR005814">
    <property type="entry name" value="Aminotrans_3"/>
</dbReference>
<dbReference type="Gene3D" id="3.40.640.10">
    <property type="entry name" value="Type I PLP-dependent aspartate aminotransferase-like (Major domain)"/>
    <property type="match status" value="1"/>
</dbReference>
<dbReference type="SUPFAM" id="SSF53383">
    <property type="entry name" value="PLP-dependent transferases"/>
    <property type="match status" value="1"/>
</dbReference>
<dbReference type="GO" id="GO:0008483">
    <property type="term" value="F:transaminase activity"/>
    <property type="evidence" value="ECO:0007669"/>
    <property type="project" value="UniProtKB-KW"/>
</dbReference>
<dbReference type="InterPro" id="IPR015421">
    <property type="entry name" value="PyrdxlP-dep_Trfase_major"/>
</dbReference>
<dbReference type="KEGG" id="ock:EXM22_05200"/>
<comment type="similarity">
    <text evidence="7">Belongs to the class-III pyridoxal-phosphate-dependent aminotransferase family.</text>
</comment>
<proteinExistence type="inferred from homology"/>
<dbReference type="Gene3D" id="3.90.1150.10">
    <property type="entry name" value="Aspartate Aminotransferase, domain 1"/>
    <property type="match status" value="1"/>
</dbReference>
<sequence length="399" mass="42907">MQPYIIEKPHLTKNFSDKFLLIESGKGSYVYDKGGKEYLDFGSGIAVNSLGYGREDLAKAAYDQMKKLIHVSNLYTTGPTVELAERLVKTGDFTAVHFGNSGSEANEAALKYARLYGKNKKGPESVGFVSFSNGFHGRTMGSLSVTATEKYKAPFSPLLSDCVILPYNDPESLKTIKYPQNVAGIIVEVIQGEGGLVSLSKEMISALNSYCEKYDIILIADEVQTGVGRTGSFFASLEAGLHADIITLAKPLAGGLPLSATLIPAKVNDLLHPGDHGTTFGGGPVTSVVAMSVLDIIQAPGFLQDVQDKGLYLDNELNKSLKELGLRGEILGKGLLKGLKIPSIEPEKIGQLLNSCQDQGLLVLRSGQNVIRMAPPLTISEKELQKGVSILFKVIKEIL</sequence>
<dbReference type="PANTHER" id="PTHR11986:SF79">
    <property type="entry name" value="ACETYLORNITHINE AMINOTRANSFERASE, MITOCHONDRIAL"/>
    <property type="match status" value="1"/>
</dbReference>
<evidence type="ECO:0000256" key="1">
    <source>
        <dbReference type="ARBA" id="ARBA00001933"/>
    </source>
</evidence>
<evidence type="ECO:0000313" key="8">
    <source>
        <dbReference type="EMBL" id="QEN07414.1"/>
    </source>
</evidence>
<comment type="cofactor">
    <cofactor evidence="1">
        <name>pyridoxal 5'-phosphate</name>
        <dbReference type="ChEBI" id="CHEBI:597326"/>
    </cofactor>
</comment>
<evidence type="ECO:0000256" key="3">
    <source>
        <dbReference type="ARBA" id="ARBA00022605"/>
    </source>
</evidence>
<keyword evidence="2 8" id="KW-0032">Aminotransferase</keyword>
<dbReference type="FunFam" id="3.40.640.10:FF:000004">
    <property type="entry name" value="Acetylornithine aminotransferase"/>
    <property type="match status" value="1"/>
</dbReference>
<dbReference type="GO" id="GO:0030170">
    <property type="term" value="F:pyridoxal phosphate binding"/>
    <property type="evidence" value="ECO:0007669"/>
    <property type="project" value="InterPro"/>
</dbReference>
<evidence type="ECO:0000256" key="7">
    <source>
        <dbReference type="RuleBase" id="RU003560"/>
    </source>
</evidence>
<evidence type="ECO:0000256" key="4">
    <source>
        <dbReference type="ARBA" id="ARBA00022679"/>
    </source>
</evidence>
<dbReference type="RefSeq" id="WP_149485494.1">
    <property type="nucleotide sequence ID" value="NZ_CP036150.1"/>
</dbReference>